<accession>A0ABD2PXD2</accession>
<evidence type="ECO:0000313" key="2">
    <source>
        <dbReference type="Proteomes" id="UP001626550"/>
    </source>
</evidence>
<reference evidence="1 2" key="1">
    <citation type="submission" date="2024-11" db="EMBL/GenBank/DDBJ databases">
        <title>Adaptive evolution of stress response genes in parasites aligns with host niche diversity.</title>
        <authorList>
            <person name="Hahn C."/>
            <person name="Resl P."/>
        </authorList>
    </citation>
    <scope>NUCLEOTIDE SEQUENCE [LARGE SCALE GENOMIC DNA]</scope>
    <source>
        <strain evidence="1">EGGRZ-B1_66</strain>
        <tissue evidence="1">Body</tissue>
    </source>
</reference>
<dbReference type="Proteomes" id="UP001626550">
    <property type="component" value="Unassembled WGS sequence"/>
</dbReference>
<proteinExistence type="predicted"/>
<protein>
    <submittedName>
        <fullName evidence="1">Uncharacterized protein</fullName>
    </submittedName>
</protein>
<dbReference type="EMBL" id="JBJKFK010001862">
    <property type="protein sequence ID" value="KAL3312091.1"/>
    <property type="molecule type" value="Genomic_DNA"/>
</dbReference>
<dbReference type="AlphaFoldDB" id="A0ABD2PXD2"/>
<comment type="caution">
    <text evidence="1">The sequence shown here is derived from an EMBL/GenBank/DDBJ whole genome shotgun (WGS) entry which is preliminary data.</text>
</comment>
<sequence length="106" mass="12249">RMFCAKETRVNGVAKKMARNRFLAWLIDSHFADDGFVPFHRRVQFFRVELDRAASLCTPIYGLGLASGCGYNAKSNTVVVNWRKTHSQKLANRCFTQEILHFRKPE</sequence>
<organism evidence="1 2">
    <name type="scientific">Cichlidogyrus casuarinus</name>
    <dbReference type="NCBI Taxonomy" id="1844966"/>
    <lineage>
        <taxon>Eukaryota</taxon>
        <taxon>Metazoa</taxon>
        <taxon>Spiralia</taxon>
        <taxon>Lophotrochozoa</taxon>
        <taxon>Platyhelminthes</taxon>
        <taxon>Monogenea</taxon>
        <taxon>Monopisthocotylea</taxon>
        <taxon>Dactylogyridea</taxon>
        <taxon>Ancyrocephalidae</taxon>
        <taxon>Cichlidogyrus</taxon>
    </lineage>
</organism>
<name>A0ABD2PXD2_9PLAT</name>
<feature type="non-terminal residue" evidence="1">
    <location>
        <position position="1"/>
    </location>
</feature>
<evidence type="ECO:0000313" key="1">
    <source>
        <dbReference type="EMBL" id="KAL3312091.1"/>
    </source>
</evidence>
<gene>
    <name evidence="1" type="ORF">Ciccas_009322</name>
</gene>
<keyword evidence="2" id="KW-1185">Reference proteome</keyword>